<organism evidence="1 2">
    <name type="scientific">Dibothriocephalus latus</name>
    <name type="common">Fish tapeworm</name>
    <name type="synonym">Diphyllobothrium latum</name>
    <dbReference type="NCBI Taxonomy" id="60516"/>
    <lineage>
        <taxon>Eukaryota</taxon>
        <taxon>Metazoa</taxon>
        <taxon>Spiralia</taxon>
        <taxon>Lophotrochozoa</taxon>
        <taxon>Platyhelminthes</taxon>
        <taxon>Cestoda</taxon>
        <taxon>Eucestoda</taxon>
        <taxon>Diphyllobothriidea</taxon>
        <taxon>Diphyllobothriidae</taxon>
        <taxon>Dibothriocephalus</taxon>
    </lineage>
</organism>
<sequence length="74" mass="8565">MPSEYNGGNCSFEEIYERNIKEFSTMSKNYLDFGISVDESKRPDNSRNLLRVYKDLSPDLMGTNGTYVKIEDEI</sequence>
<dbReference type="EMBL" id="UYRU01101455">
    <property type="protein sequence ID" value="VDN41454.1"/>
    <property type="molecule type" value="Genomic_DNA"/>
</dbReference>
<dbReference type="OrthoDB" id="6682367at2759"/>
<gene>
    <name evidence="1" type="ORF">DILT_LOCUS18554</name>
</gene>
<evidence type="ECO:0000313" key="1">
    <source>
        <dbReference type="EMBL" id="VDN41454.1"/>
    </source>
</evidence>
<dbReference type="Proteomes" id="UP000281553">
    <property type="component" value="Unassembled WGS sequence"/>
</dbReference>
<evidence type="ECO:0000313" key="2">
    <source>
        <dbReference type="Proteomes" id="UP000281553"/>
    </source>
</evidence>
<reference evidence="1 2" key="1">
    <citation type="submission" date="2018-11" db="EMBL/GenBank/DDBJ databases">
        <authorList>
            <consortium name="Pathogen Informatics"/>
        </authorList>
    </citation>
    <scope>NUCLEOTIDE SEQUENCE [LARGE SCALE GENOMIC DNA]</scope>
</reference>
<protein>
    <submittedName>
        <fullName evidence="1">Uncharacterized protein</fullName>
    </submittedName>
</protein>
<name>A0A3P7NFJ1_DIBLA</name>
<keyword evidence="2" id="KW-1185">Reference proteome</keyword>
<dbReference type="AlphaFoldDB" id="A0A3P7NFJ1"/>
<accession>A0A3P7NFJ1</accession>
<proteinExistence type="predicted"/>